<dbReference type="InterPro" id="IPR046335">
    <property type="entry name" value="LacI/GalR-like_sensor"/>
</dbReference>
<proteinExistence type="predicted"/>
<dbReference type="PROSITE" id="PS50932">
    <property type="entry name" value="HTH_LACI_2"/>
    <property type="match status" value="1"/>
</dbReference>
<keyword evidence="3" id="KW-0804">Transcription</keyword>
<keyword evidence="6" id="KW-1185">Reference proteome</keyword>
<dbReference type="CDD" id="cd06267">
    <property type="entry name" value="PBP1_LacI_sugar_binding-like"/>
    <property type="match status" value="1"/>
</dbReference>
<evidence type="ECO:0000256" key="1">
    <source>
        <dbReference type="ARBA" id="ARBA00023015"/>
    </source>
</evidence>
<dbReference type="Gene3D" id="3.40.50.2300">
    <property type="match status" value="2"/>
</dbReference>
<dbReference type="PANTHER" id="PTHR30146:SF109">
    <property type="entry name" value="HTH-TYPE TRANSCRIPTIONAL REGULATOR GALS"/>
    <property type="match status" value="1"/>
</dbReference>
<evidence type="ECO:0000256" key="3">
    <source>
        <dbReference type="ARBA" id="ARBA00023163"/>
    </source>
</evidence>
<dbReference type="GO" id="GO:0003677">
    <property type="term" value="F:DNA binding"/>
    <property type="evidence" value="ECO:0007669"/>
    <property type="project" value="UniProtKB-KW"/>
</dbReference>
<feature type="domain" description="HTH lacI-type" evidence="4">
    <location>
        <begin position="8"/>
        <end position="62"/>
    </location>
</feature>
<reference evidence="5 6" key="1">
    <citation type="submission" date="2020-08" db="EMBL/GenBank/DDBJ databases">
        <title>Genome public.</title>
        <authorList>
            <person name="Liu C."/>
            <person name="Sun Q."/>
        </authorList>
    </citation>
    <scope>NUCLEOTIDE SEQUENCE [LARGE SCALE GENOMIC DNA]</scope>
    <source>
        <strain evidence="5 6">NSJ-46</strain>
    </source>
</reference>
<comment type="caution">
    <text evidence="5">The sequence shown here is derived from an EMBL/GenBank/DDBJ whole genome shotgun (WGS) entry which is preliminary data.</text>
</comment>
<dbReference type="SMART" id="SM00354">
    <property type="entry name" value="HTH_LACI"/>
    <property type="match status" value="1"/>
</dbReference>
<dbReference type="SUPFAM" id="SSF47413">
    <property type="entry name" value="lambda repressor-like DNA-binding domains"/>
    <property type="match status" value="1"/>
</dbReference>
<dbReference type="InterPro" id="IPR000843">
    <property type="entry name" value="HTH_LacI"/>
</dbReference>
<dbReference type="InterPro" id="IPR028082">
    <property type="entry name" value="Peripla_BP_I"/>
</dbReference>
<sequence length="350" mass="39417">MSQTNRRVTLKDISNACGYSVNTVSRALRNDNRLSQETIAKIQQIADDLGYMRNIMASSLRSGHTNLIAVIIEDIQNPHYSEMISQISIKLRAYDYHLFILCSQFEEDYVENALSLALSYNVSGIFLFPKIDSTRDVDIINQNHIPLVLIDRETEKNSNDVVRCDDYQGGYLAGQRLASEGHRRFLFLAGPQTNQSQILRYNGFLQAISDAGIDTNQVRMLSHTLVADAIYYGNLESVLFPVDYTAIVSFNDTRTYSVMNFLLKNGYRVPEDISIISFDYLRQMQPYLLPLTSISAPPDKNMADTAVELLLRRMTNPEAPAESVILPVMIYDEGTTGTVPTLDAKKTVIS</sequence>
<dbReference type="PANTHER" id="PTHR30146">
    <property type="entry name" value="LACI-RELATED TRANSCRIPTIONAL REPRESSOR"/>
    <property type="match status" value="1"/>
</dbReference>
<dbReference type="Proteomes" id="UP000657421">
    <property type="component" value="Unassembled WGS sequence"/>
</dbReference>
<dbReference type="SUPFAM" id="SSF53822">
    <property type="entry name" value="Periplasmic binding protein-like I"/>
    <property type="match status" value="1"/>
</dbReference>
<dbReference type="CDD" id="cd01392">
    <property type="entry name" value="HTH_LacI"/>
    <property type="match status" value="1"/>
</dbReference>
<dbReference type="EMBL" id="JACRSZ010000006">
    <property type="protein sequence ID" value="MBC8572835.1"/>
    <property type="molecule type" value="Genomic_DNA"/>
</dbReference>
<accession>A0ABR7N8W0</accession>
<dbReference type="Pfam" id="PF00356">
    <property type="entry name" value="LacI"/>
    <property type="match status" value="1"/>
</dbReference>
<dbReference type="Pfam" id="PF13377">
    <property type="entry name" value="Peripla_BP_3"/>
    <property type="match status" value="1"/>
</dbReference>
<organism evidence="5 6">
    <name type="scientific">Jingyaoa shaoxingensis</name>
    <dbReference type="NCBI Taxonomy" id="2763671"/>
    <lineage>
        <taxon>Bacteria</taxon>
        <taxon>Bacillati</taxon>
        <taxon>Bacillota</taxon>
        <taxon>Clostridia</taxon>
        <taxon>Lachnospirales</taxon>
        <taxon>Lachnospiraceae</taxon>
        <taxon>Jingyaoa</taxon>
    </lineage>
</organism>
<gene>
    <name evidence="5" type="ORF">H8716_07045</name>
</gene>
<name>A0ABR7N8W0_9FIRM</name>
<dbReference type="InterPro" id="IPR010982">
    <property type="entry name" value="Lambda_DNA-bd_dom_sf"/>
</dbReference>
<protein>
    <submittedName>
        <fullName evidence="5">LacI family DNA-binding transcriptional regulator</fullName>
    </submittedName>
</protein>
<evidence type="ECO:0000313" key="5">
    <source>
        <dbReference type="EMBL" id="MBC8572835.1"/>
    </source>
</evidence>
<dbReference type="RefSeq" id="WP_249307864.1">
    <property type="nucleotide sequence ID" value="NZ_JACRSZ010000006.1"/>
</dbReference>
<evidence type="ECO:0000256" key="2">
    <source>
        <dbReference type="ARBA" id="ARBA00023125"/>
    </source>
</evidence>
<evidence type="ECO:0000259" key="4">
    <source>
        <dbReference type="PROSITE" id="PS50932"/>
    </source>
</evidence>
<keyword evidence="1" id="KW-0805">Transcription regulation</keyword>
<keyword evidence="2 5" id="KW-0238">DNA-binding</keyword>
<evidence type="ECO:0000313" key="6">
    <source>
        <dbReference type="Proteomes" id="UP000657421"/>
    </source>
</evidence>
<dbReference type="Gene3D" id="1.10.260.40">
    <property type="entry name" value="lambda repressor-like DNA-binding domains"/>
    <property type="match status" value="1"/>
</dbReference>